<dbReference type="InterPro" id="IPR006076">
    <property type="entry name" value="FAD-dep_OxRdtase"/>
</dbReference>
<dbReference type="Gene3D" id="3.30.9.10">
    <property type="entry name" value="D-Amino Acid Oxidase, subunit A, domain 2"/>
    <property type="match status" value="1"/>
</dbReference>
<evidence type="ECO:0000313" key="4">
    <source>
        <dbReference type="Proteomes" id="UP000484076"/>
    </source>
</evidence>
<dbReference type="Gene3D" id="3.50.50.60">
    <property type="entry name" value="FAD/NAD(P)-binding domain"/>
    <property type="match status" value="1"/>
</dbReference>
<gene>
    <name evidence="3" type="ORF">GEU84_006965</name>
</gene>
<evidence type="ECO:0000259" key="2">
    <source>
        <dbReference type="Pfam" id="PF01266"/>
    </source>
</evidence>
<dbReference type="GO" id="GO:0005737">
    <property type="term" value="C:cytoplasm"/>
    <property type="evidence" value="ECO:0007669"/>
    <property type="project" value="TreeGrafter"/>
</dbReference>
<keyword evidence="4" id="KW-1185">Reference proteome</keyword>
<sequence length="434" mass="46638">MNLLYANDRQGRYPPSYYAATATPLAGFAPLAGAARADVCVVGGGYTGLSAALHLAQKGFDVVLLEAHRVGFGASGRNGGQVGSGQRLEQDELERMMGREQARRLWDLAEEAKALLRGLIDTHAMPVTYRPGVAHACWHDREVAHTHAIAEKLARDYDYPLVEPLDRAGIRALIGSDVYKGGAIDRGAGHIHPLNYAIGLAQAAAAAGVRLHENSAVTRIDHGPMPVVHTAAGQIRADHVILACNGYLGGLEPQVAARVMPINNFIIATEPLGDRARDILAEPVAVADTKFVVNYWRLSDDNRLLFGGGESYGYRFPADIAKTVLKPMLQVYPQLGGTRIDHAWGGTLAITMNRLPCFTRTHANVLSASGYSGHGVAMATLAGKVLAEAVAGQAERFDLLAHLPQSRFPGGPALRWPLLVLAMTWYAMRDRLGL</sequence>
<dbReference type="AlphaFoldDB" id="A0A8X8H6L1"/>
<dbReference type="Proteomes" id="UP000484076">
    <property type="component" value="Unassembled WGS sequence"/>
</dbReference>
<keyword evidence="1" id="KW-0560">Oxidoreductase</keyword>
<dbReference type="Pfam" id="PF01266">
    <property type="entry name" value="DAO"/>
    <property type="match status" value="1"/>
</dbReference>
<dbReference type="PANTHER" id="PTHR13847:SF281">
    <property type="entry name" value="FAD DEPENDENT OXIDOREDUCTASE DOMAIN-CONTAINING PROTEIN"/>
    <property type="match status" value="1"/>
</dbReference>
<dbReference type="GO" id="GO:0016491">
    <property type="term" value="F:oxidoreductase activity"/>
    <property type="evidence" value="ECO:0007669"/>
    <property type="project" value="UniProtKB-KW"/>
</dbReference>
<dbReference type="PANTHER" id="PTHR13847">
    <property type="entry name" value="SARCOSINE DEHYDROGENASE-RELATED"/>
    <property type="match status" value="1"/>
</dbReference>
<accession>A0A8X8H6L1</accession>
<proteinExistence type="predicted"/>
<reference evidence="3" key="1">
    <citation type="submission" date="2020-05" db="EMBL/GenBank/DDBJ databases">
        <title>Fertoebacter nigrum gen. nov., sp. nov., a new member of the family Rhodobacteraceae.</title>
        <authorList>
            <person name="Szuroczki S."/>
            <person name="Abbaszade G."/>
            <person name="Buni D."/>
            <person name="Schumann P."/>
            <person name="Toth E."/>
        </authorList>
    </citation>
    <scope>NUCLEOTIDE SEQUENCE</scope>
    <source>
        <strain evidence="3">RG-N-1a</strain>
    </source>
</reference>
<comment type="caution">
    <text evidence="3">The sequence shown here is derived from an EMBL/GenBank/DDBJ whole genome shotgun (WGS) entry which is preliminary data.</text>
</comment>
<name>A0A8X8H6L1_9RHOB</name>
<dbReference type="EMBL" id="WHUT02000003">
    <property type="protein sequence ID" value="NUB44116.1"/>
    <property type="molecule type" value="Genomic_DNA"/>
</dbReference>
<protein>
    <submittedName>
        <fullName evidence="3">FAD-binding oxidoreductase</fullName>
    </submittedName>
</protein>
<dbReference type="InterPro" id="IPR036188">
    <property type="entry name" value="FAD/NAD-bd_sf"/>
</dbReference>
<organism evidence="3 4">
    <name type="scientific">Fertoeibacter niger</name>
    <dbReference type="NCBI Taxonomy" id="2656921"/>
    <lineage>
        <taxon>Bacteria</taxon>
        <taxon>Pseudomonadati</taxon>
        <taxon>Pseudomonadota</taxon>
        <taxon>Alphaproteobacteria</taxon>
        <taxon>Rhodobacterales</taxon>
        <taxon>Paracoccaceae</taxon>
        <taxon>Fertoeibacter</taxon>
    </lineage>
</organism>
<feature type="domain" description="FAD dependent oxidoreductase" evidence="2">
    <location>
        <begin position="38"/>
        <end position="388"/>
    </location>
</feature>
<evidence type="ECO:0000256" key="1">
    <source>
        <dbReference type="ARBA" id="ARBA00023002"/>
    </source>
</evidence>
<dbReference type="RefSeq" id="WP_152824658.1">
    <property type="nucleotide sequence ID" value="NZ_WHUT02000003.1"/>
</dbReference>
<dbReference type="SUPFAM" id="SSF51905">
    <property type="entry name" value="FAD/NAD(P)-binding domain"/>
    <property type="match status" value="1"/>
</dbReference>
<evidence type="ECO:0000313" key="3">
    <source>
        <dbReference type="EMBL" id="NUB44116.1"/>
    </source>
</evidence>